<reference evidence="3" key="1">
    <citation type="submission" date="2020-05" db="EMBL/GenBank/DDBJ databases">
        <authorList>
            <person name="Chiriac C."/>
            <person name="Salcher M."/>
            <person name="Ghai R."/>
            <person name="Kavagutti S V."/>
        </authorList>
    </citation>
    <scope>NUCLEOTIDE SEQUENCE</scope>
</reference>
<name>A0A6J6C957_9ZZZZ</name>
<dbReference type="GO" id="GO:0008137">
    <property type="term" value="F:NADH dehydrogenase (ubiquinone) activity"/>
    <property type="evidence" value="ECO:0007669"/>
    <property type="project" value="InterPro"/>
</dbReference>
<organism evidence="3">
    <name type="scientific">freshwater metagenome</name>
    <dbReference type="NCBI Taxonomy" id="449393"/>
    <lineage>
        <taxon>unclassified sequences</taxon>
        <taxon>metagenomes</taxon>
        <taxon>ecological metagenomes</taxon>
    </lineage>
</organism>
<dbReference type="AlphaFoldDB" id="A0A6J6C957"/>
<sequence length="143" mass="15428">MTMNAWVASFDAVAASDTVGLELYDIDVSRWFDALKTLKTEHNFARLEFITGVDRGEGECEVVALLSDANARTIAVRARVSSGQVVGSVVDTFPGAAWHERELAEMFGVALSSGPAEHLLLANDGPEHPLLKSFSLIAEPKAR</sequence>
<proteinExistence type="inferred from homology"/>
<dbReference type="InterPro" id="IPR037232">
    <property type="entry name" value="NADH_quin_OxRdtase_su_C/D-like"/>
</dbReference>
<dbReference type="InterPro" id="IPR001268">
    <property type="entry name" value="NADH_UbQ_OxRdtase_30kDa_su"/>
</dbReference>
<gene>
    <name evidence="3" type="ORF">UFOPK1446_00780</name>
</gene>
<comment type="similarity">
    <text evidence="1">Belongs to the complex I 30 kDa subunit family.</text>
</comment>
<dbReference type="SUPFAM" id="SSF143243">
    <property type="entry name" value="Nqo5-like"/>
    <property type="match status" value="1"/>
</dbReference>
<evidence type="ECO:0000256" key="1">
    <source>
        <dbReference type="ARBA" id="ARBA00007569"/>
    </source>
</evidence>
<dbReference type="Gene3D" id="3.30.460.80">
    <property type="entry name" value="NADH:ubiquinone oxidoreductase, 30kDa subunit"/>
    <property type="match status" value="1"/>
</dbReference>
<accession>A0A6J6C957</accession>
<evidence type="ECO:0000259" key="2">
    <source>
        <dbReference type="Pfam" id="PF00329"/>
    </source>
</evidence>
<dbReference type="PANTHER" id="PTHR10884:SF14">
    <property type="entry name" value="NADH DEHYDROGENASE [UBIQUINONE] IRON-SULFUR PROTEIN 3, MITOCHONDRIAL"/>
    <property type="match status" value="1"/>
</dbReference>
<dbReference type="Pfam" id="PF00329">
    <property type="entry name" value="Complex1_30kDa"/>
    <property type="match status" value="1"/>
</dbReference>
<feature type="domain" description="NADH:ubiquinone oxidoreductase 30kDa subunit" evidence="2">
    <location>
        <begin position="26"/>
        <end position="137"/>
    </location>
</feature>
<dbReference type="EMBL" id="CAEZSO010000149">
    <property type="protein sequence ID" value="CAB4546993.1"/>
    <property type="molecule type" value="Genomic_DNA"/>
</dbReference>
<protein>
    <submittedName>
        <fullName evidence="3">Unannotated protein</fullName>
    </submittedName>
</protein>
<evidence type="ECO:0000313" key="3">
    <source>
        <dbReference type="EMBL" id="CAB4546993.1"/>
    </source>
</evidence>
<dbReference type="PANTHER" id="PTHR10884">
    <property type="entry name" value="NADH DEHYDROGENASE UBIQUINONE IRON-SULFUR PROTEIN 3"/>
    <property type="match status" value="1"/>
</dbReference>